<keyword evidence="2" id="KW-1185">Reference proteome</keyword>
<protein>
    <recommendedName>
        <fullName evidence="3">FLYWCH-type domain-containing protein</fullName>
    </recommendedName>
</protein>
<organism evidence="1 2">
    <name type="scientific">Aphis craccivora</name>
    <name type="common">Cowpea aphid</name>
    <dbReference type="NCBI Taxonomy" id="307492"/>
    <lineage>
        <taxon>Eukaryota</taxon>
        <taxon>Metazoa</taxon>
        <taxon>Ecdysozoa</taxon>
        <taxon>Arthropoda</taxon>
        <taxon>Hexapoda</taxon>
        <taxon>Insecta</taxon>
        <taxon>Pterygota</taxon>
        <taxon>Neoptera</taxon>
        <taxon>Paraneoptera</taxon>
        <taxon>Hemiptera</taxon>
        <taxon>Sternorrhyncha</taxon>
        <taxon>Aphidomorpha</taxon>
        <taxon>Aphidoidea</taxon>
        <taxon>Aphididae</taxon>
        <taxon>Aphidini</taxon>
        <taxon>Aphis</taxon>
        <taxon>Aphis</taxon>
    </lineage>
</organism>
<comment type="caution">
    <text evidence="1">The sequence shown here is derived from an EMBL/GenBank/DDBJ whole genome shotgun (WGS) entry which is preliminary data.</text>
</comment>
<evidence type="ECO:0000313" key="1">
    <source>
        <dbReference type="EMBL" id="KAF0760212.1"/>
    </source>
</evidence>
<dbReference type="Gene3D" id="2.20.25.240">
    <property type="match status" value="1"/>
</dbReference>
<accession>A0A6G0YRH8</accession>
<dbReference type="AlphaFoldDB" id="A0A6G0YRH8"/>
<dbReference type="Proteomes" id="UP000478052">
    <property type="component" value="Unassembled WGS sequence"/>
</dbReference>
<sequence>MGDISEIKVILSERGKEIANVGAFKYRFIGLIKKGELLKWRCTKNNCTAMIYSGPDKNIVIKSSGQHNHVGNSPNKLERQVLRENYKRRAEESLSTQPLKLIRNLKTVRKAMYDRRRKVLPKLPKSPEDVFLQLNLMKTQDDFKFHGQPFIHIPEDNSFINSDSILRIAYKKENDELGNWLKSFFGLAFLPSHEVADAFVELMSVCPNDEVCSELSDYVFNNYIDDEYTLPPNIWAKEPMFDPKTTNAVEKTQAETMTKIRSIETDSYKNMSFIEMQKINATIMAYDGYLRNKCSKDLLKYLLKVGNKYLGTPL</sequence>
<name>A0A6G0YRH8_APHCR</name>
<reference evidence="1 2" key="1">
    <citation type="submission" date="2019-08" db="EMBL/GenBank/DDBJ databases">
        <title>Whole genome of Aphis craccivora.</title>
        <authorList>
            <person name="Voronova N.V."/>
            <person name="Shulinski R.S."/>
            <person name="Bandarenka Y.V."/>
            <person name="Zhorov D.G."/>
            <person name="Warner D."/>
        </authorList>
    </citation>
    <scope>NUCLEOTIDE SEQUENCE [LARGE SCALE GENOMIC DNA]</scope>
    <source>
        <strain evidence="1">180601</strain>
        <tissue evidence="1">Whole Body</tissue>
    </source>
</reference>
<dbReference type="EMBL" id="VUJU01002752">
    <property type="protein sequence ID" value="KAF0760212.1"/>
    <property type="molecule type" value="Genomic_DNA"/>
</dbReference>
<dbReference type="OrthoDB" id="6598576at2759"/>
<gene>
    <name evidence="1" type="ORF">FWK35_00008854</name>
</gene>
<evidence type="ECO:0008006" key="3">
    <source>
        <dbReference type="Google" id="ProtNLM"/>
    </source>
</evidence>
<evidence type="ECO:0000313" key="2">
    <source>
        <dbReference type="Proteomes" id="UP000478052"/>
    </source>
</evidence>
<proteinExistence type="predicted"/>